<dbReference type="RefSeq" id="WP_321565417.1">
    <property type="nucleotide sequence ID" value="NZ_CP139558.1"/>
</dbReference>
<evidence type="ECO:0000313" key="2">
    <source>
        <dbReference type="EMBL" id="WPU96318.1"/>
    </source>
</evidence>
<dbReference type="SUPFAM" id="SSF53649">
    <property type="entry name" value="Alkaline phosphatase-like"/>
    <property type="match status" value="1"/>
</dbReference>
<keyword evidence="1" id="KW-0378">Hydrolase</keyword>
<keyword evidence="3" id="KW-1185">Reference proteome</keyword>
<reference evidence="2 3" key="1">
    <citation type="submission" date="2023-11" db="EMBL/GenBank/DDBJ databases">
        <title>Analysis of the Genomes of Mucilaginibacter gossypii cycad 4 and M. sabulilitoris SNA2: microbes with the potential for plant growth promotion.</title>
        <authorList>
            <person name="Hirsch A.M."/>
            <person name="Humm E."/>
            <person name="Rubbi M."/>
            <person name="Del Vecchio G."/>
            <person name="Ha S.M."/>
            <person name="Pellegrini M."/>
            <person name="Gunsalus R.P."/>
        </authorList>
    </citation>
    <scope>NUCLEOTIDE SEQUENCE [LARGE SCALE GENOMIC DNA]</scope>
    <source>
        <strain evidence="2 3">SNA2</strain>
    </source>
</reference>
<gene>
    <name evidence="2" type="ORF">SNE25_12395</name>
</gene>
<dbReference type="PANTHER" id="PTHR31956:SF1">
    <property type="entry name" value="NON-SPECIFIC PHOSPHOLIPASE C1"/>
    <property type="match status" value="1"/>
</dbReference>
<dbReference type="InterPro" id="IPR017850">
    <property type="entry name" value="Alkaline_phosphatase_core_sf"/>
</dbReference>
<dbReference type="PROSITE" id="PS51257">
    <property type="entry name" value="PROKAR_LIPOPROTEIN"/>
    <property type="match status" value="1"/>
</dbReference>
<dbReference type="Gene3D" id="3.40.720.10">
    <property type="entry name" value="Alkaline Phosphatase, subunit A"/>
    <property type="match status" value="1"/>
</dbReference>
<dbReference type="Proteomes" id="UP001324380">
    <property type="component" value="Chromosome"/>
</dbReference>
<dbReference type="EMBL" id="CP139558">
    <property type="protein sequence ID" value="WPU96318.1"/>
    <property type="molecule type" value="Genomic_DNA"/>
</dbReference>
<dbReference type="Pfam" id="PF04185">
    <property type="entry name" value="Phosphoesterase"/>
    <property type="match status" value="1"/>
</dbReference>
<organism evidence="2 3">
    <name type="scientific">Mucilaginibacter sabulilitoris</name>
    <dbReference type="NCBI Taxonomy" id="1173583"/>
    <lineage>
        <taxon>Bacteria</taxon>
        <taxon>Pseudomonadati</taxon>
        <taxon>Bacteroidota</taxon>
        <taxon>Sphingobacteriia</taxon>
        <taxon>Sphingobacteriales</taxon>
        <taxon>Sphingobacteriaceae</taxon>
        <taxon>Mucilaginibacter</taxon>
    </lineage>
</organism>
<accession>A0ABZ0TW89</accession>
<dbReference type="InterPro" id="IPR007312">
    <property type="entry name" value="Phosphoesterase"/>
</dbReference>
<proteinExistence type="predicted"/>
<name>A0ABZ0TW89_9SPHI</name>
<evidence type="ECO:0000256" key="1">
    <source>
        <dbReference type="ARBA" id="ARBA00022801"/>
    </source>
</evidence>
<dbReference type="PANTHER" id="PTHR31956">
    <property type="entry name" value="NON-SPECIFIC PHOSPHOLIPASE C4-RELATED"/>
    <property type="match status" value="1"/>
</dbReference>
<evidence type="ECO:0000313" key="3">
    <source>
        <dbReference type="Proteomes" id="UP001324380"/>
    </source>
</evidence>
<protein>
    <submittedName>
        <fullName evidence="2">Alkaline phosphatase family protein</fullName>
    </submittedName>
</protein>
<sequence>MKPYYLAITILSFISILTSCSPKVPRPDHIIIVMEENHGYDEVINSPNAPFITQLAKEGALFTDAHGVTHPSQPNYLAIFSGSTQGVTDDKCLDNETPYTTPNLAASLISKGFTFKGFAHTMPSVGYLDCEYLKSSLTGASLYARKHAPWVNWQGDGTNNIPETLSLPMTSFPKDFHKLPTVAFVIPDMDNDMHNIGAPGDSAAIRRGDQWLKENLEAYAKWAKTHNSLLIVTFDEDDFKPVNHIPTMFIGQMIKPGKYDDRINHYNVLHTIEAMYDLPIADTTNAEAIKGIWK</sequence>